<dbReference type="AlphaFoldDB" id="A0A1S7QWX0"/>
<evidence type="ECO:0000313" key="2">
    <source>
        <dbReference type="EMBL" id="CUX43460.1"/>
    </source>
</evidence>
<keyword evidence="2" id="KW-0378">Hydrolase</keyword>
<dbReference type="Proteomes" id="UP000191987">
    <property type="component" value="Unassembled WGS sequence"/>
</dbReference>
<dbReference type="EMBL" id="FBWG01000028">
    <property type="protein sequence ID" value="CUX43460.1"/>
    <property type="molecule type" value="Genomic_DNA"/>
</dbReference>
<accession>A0A1S7QWX0</accession>
<reference evidence="2 3" key="1">
    <citation type="submission" date="2016-01" db="EMBL/GenBank/DDBJ databases">
        <authorList>
            <person name="Oliw E.H."/>
        </authorList>
    </citation>
    <scope>NUCLEOTIDE SEQUENCE [LARGE SCALE GENOMIC DNA]</scope>
    <source>
        <strain evidence="2 3">Zutra 3-1</strain>
    </source>
</reference>
<gene>
    <name evidence="2" type="ORF">AGR7C_Lc100339</name>
</gene>
<dbReference type="Gene3D" id="2.120.10.10">
    <property type="match status" value="1"/>
</dbReference>
<dbReference type="GO" id="GO:0016787">
    <property type="term" value="F:hydrolase activity"/>
    <property type="evidence" value="ECO:0007669"/>
    <property type="project" value="UniProtKB-KW"/>
</dbReference>
<dbReference type="RefSeq" id="WP_080819584.1">
    <property type="nucleotide sequence ID" value="NZ_LT009749.1"/>
</dbReference>
<dbReference type="CDD" id="cd15482">
    <property type="entry name" value="Sialidase_non-viral"/>
    <property type="match status" value="1"/>
</dbReference>
<sequence length="398" mass="43868">MTPDDIAHAMTGAMHAVSQNRQEAFLPSPMIQNHASFLHLLDDGTLLCAWFGGTLEGKSDISIFASVLTAGATRWGPPQRLSHDPAHSEQNPVFFTAPDGVLWLFHTAQPSGNQDECRIRMARIHRDATAPEKLVSEEGRFLDLPRGCFIRAPLRIRDDGVWLLPIFRCVQRPGQKWNGSHDTAALGISTDNGATWQLQELEESTGCVHMSPVAVTNGGYAAFFRRRQADFVYRTESADGGRSWSKPQPTDVPNNNSSIAVIRLNDGRLAMICNPVNAAQSSDRRASLYDELGEEDDRPDADPSGGCVPVWGVPRAPVSICLSDDDGRSFTTRILIEDGPGTCLSNDSTDGRNLEMSYPWLLEAPDGTLHASYTYHRRAIKYVRLAPGWADENDGRQR</sequence>
<dbReference type="InterPro" id="IPR011040">
    <property type="entry name" value="Sialidase"/>
</dbReference>
<dbReference type="Pfam" id="PF13088">
    <property type="entry name" value="BNR_2"/>
    <property type="match status" value="1"/>
</dbReference>
<dbReference type="SUPFAM" id="SSF50939">
    <property type="entry name" value="Sialidases"/>
    <property type="match status" value="1"/>
</dbReference>
<dbReference type="InterPro" id="IPR036278">
    <property type="entry name" value="Sialidase_sf"/>
</dbReference>
<evidence type="ECO:0000259" key="1">
    <source>
        <dbReference type="Pfam" id="PF13088"/>
    </source>
</evidence>
<feature type="domain" description="Sialidase" evidence="1">
    <location>
        <begin position="44"/>
        <end position="370"/>
    </location>
</feature>
<organism evidence="2 3">
    <name type="scientific">Agrobacterium deltaense Zutra 3/1</name>
    <dbReference type="NCBI Taxonomy" id="1183427"/>
    <lineage>
        <taxon>Bacteria</taxon>
        <taxon>Pseudomonadati</taxon>
        <taxon>Pseudomonadota</taxon>
        <taxon>Alphaproteobacteria</taxon>
        <taxon>Hyphomicrobiales</taxon>
        <taxon>Rhizobiaceae</taxon>
        <taxon>Rhizobium/Agrobacterium group</taxon>
        <taxon>Agrobacterium</taxon>
    </lineage>
</organism>
<dbReference type="PANTHER" id="PTHR43752">
    <property type="entry name" value="BNR/ASP-BOX REPEAT FAMILY PROTEIN"/>
    <property type="match status" value="1"/>
</dbReference>
<proteinExistence type="predicted"/>
<evidence type="ECO:0000313" key="3">
    <source>
        <dbReference type="Proteomes" id="UP000191987"/>
    </source>
</evidence>
<dbReference type="PANTHER" id="PTHR43752:SF2">
    <property type="entry name" value="BNR_ASP-BOX REPEAT FAMILY PROTEIN"/>
    <property type="match status" value="1"/>
</dbReference>
<name>A0A1S7QWX0_9HYPH</name>
<protein>
    <submittedName>
        <fullName evidence="2">Putative Glycosyl hydrolase</fullName>
    </submittedName>
</protein>